<dbReference type="InterPro" id="IPR029787">
    <property type="entry name" value="Nucleotide_cyclase"/>
</dbReference>
<feature type="region of interest" description="Disordered" evidence="1">
    <location>
        <begin position="82"/>
        <end position="128"/>
    </location>
</feature>
<protein>
    <submittedName>
        <fullName evidence="4">Adenylate/guanylate cyclase domain-containing protein</fullName>
    </submittedName>
</protein>
<feature type="compositionally biased region" description="Basic residues" evidence="1">
    <location>
        <begin position="119"/>
        <end position="128"/>
    </location>
</feature>
<evidence type="ECO:0000313" key="5">
    <source>
        <dbReference type="Proteomes" id="UP000305888"/>
    </source>
</evidence>
<dbReference type="Gene3D" id="3.30.70.1230">
    <property type="entry name" value="Nucleotide cyclase"/>
    <property type="match status" value="1"/>
</dbReference>
<dbReference type="AlphaFoldDB" id="A0A5B8FZS4"/>
<proteinExistence type="predicted"/>
<dbReference type="OrthoDB" id="341967at2"/>
<feature type="domain" description="Guanylate cyclase" evidence="3">
    <location>
        <begin position="557"/>
        <end position="687"/>
    </location>
</feature>
<evidence type="ECO:0000313" key="4">
    <source>
        <dbReference type="EMBL" id="QDL94416.1"/>
    </source>
</evidence>
<keyword evidence="4" id="KW-0614">Plasmid</keyword>
<sequence length="743" mass="76993">MPRRAGLRGRSRRRPGHRPAGGGGPGHADRPGARRRLCRGRLRPAPPVPDPHTPCHRLGARHGLGGGCGGGEHRRLRALRPGGGGACGHPLRHRAARPGRGGGRGARPAARGADLGRGARQRPHGALRPVRRAARAPLAIALAGAVLAALWVTLLARPHLEGWRGALDWPEATLTDLRLLVAGPVTPPPEVVIVAIDDATLAGDGGTYPLPRTRLAEIVNRIADDGARALAIDVLLVETGFPITDAQLAEALGRVPSVLAAAGRFRPEAAGRGGLPVTEGTLRPLQRFAAVAASGLVNIVTDASGTPRHVPLLYRSERGIEASFVLKAAALWTGTTPEIGTGEIRLGARHRPVDIGYHLPLRAPGPAGTIRTVSARSLLDMPANAAGLEGKLVVLGYTATAVGDRFSTPFDPVTPGVEVLASGMSTLLSGEGLTRSAQIRRADVAVSALLALGGVMAVALMPLSYGVPLVLGALALWLGAGTLAYARGAWFSAALPLAACLPPVALVASARHLLERQSARASGRAVEALSHFQPPLLAARIATDPDFLSEPVAITAAVMFVDLSGFTRLSEILGPAATREFLKEFHGCINRVVDAQQGLVLTYMGDGAMVVFGLPEPAPEDAAHALRAAFAMVPAVRGLALPGLPGISPDLRIGVHRGPVVVSRLGHETHQHVTVTGDSVNLASRLMEVAKADGAVIAASADLVCGAGPEVLAGLPEPDARRVVAIRGRMAEVAVSLWRCPRG</sequence>
<evidence type="ECO:0000259" key="3">
    <source>
        <dbReference type="PROSITE" id="PS50125"/>
    </source>
</evidence>
<dbReference type="PANTHER" id="PTHR43081">
    <property type="entry name" value="ADENYLATE CYCLASE, TERMINAL-DIFFERENTIATION SPECIFIC-RELATED"/>
    <property type="match status" value="1"/>
</dbReference>
<feature type="region of interest" description="Disordered" evidence="1">
    <location>
        <begin position="1"/>
        <end position="33"/>
    </location>
</feature>
<keyword evidence="2" id="KW-1133">Transmembrane helix</keyword>
<organism evidence="4 5">
    <name type="scientific">Paroceanicella profunda</name>
    <dbReference type="NCBI Taxonomy" id="2579971"/>
    <lineage>
        <taxon>Bacteria</taxon>
        <taxon>Pseudomonadati</taxon>
        <taxon>Pseudomonadota</taxon>
        <taxon>Alphaproteobacteria</taxon>
        <taxon>Rhodobacterales</taxon>
        <taxon>Paracoccaceae</taxon>
        <taxon>Paroceanicella</taxon>
    </lineage>
</organism>
<dbReference type="CDD" id="cd07302">
    <property type="entry name" value="CHD"/>
    <property type="match status" value="1"/>
</dbReference>
<dbReference type="GO" id="GO:0006171">
    <property type="term" value="P:cAMP biosynthetic process"/>
    <property type="evidence" value="ECO:0007669"/>
    <property type="project" value="TreeGrafter"/>
</dbReference>
<geneLocation type="plasmid" evidence="5">
    <name>pd4m1b</name>
</geneLocation>
<feature type="compositionally biased region" description="Low complexity" evidence="1">
    <location>
        <begin position="106"/>
        <end position="118"/>
    </location>
</feature>
<dbReference type="Pfam" id="PF05226">
    <property type="entry name" value="CHASE2"/>
    <property type="match status" value="1"/>
</dbReference>
<gene>
    <name evidence="4" type="ORF">FDP22_21325</name>
</gene>
<reference evidence="4 5" key="1">
    <citation type="submission" date="2019-06" db="EMBL/GenBank/DDBJ databases">
        <title>Genome sequence of Rhodobacteraceae bacterium D4M1.</title>
        <authorList>
            <person name="Cao J."/>
        </authorList>
    </citation>
    <scope>NUCLEOTIDE SEQUENCE [LARGE SCALE GENOMIC DNA]</scope>
    <source>
        <strain evidence="4 5">D4M1</strain>
        <plasmid evidence="5">pd4m1b</plasmid>
    </source>
</reference>
<keyword evidence="5" id="KW-1185">Reference proteome</keyword>
<dbReference type="Pfam" id="PF00211">
    <property type="entry name" value="Guanylate_cyc"/>
    <property type="match status" value="1"/>
</dbReference>
<feature type="transmembrane region" description="Helical" evidence="2">
    <location>
        <begin position="493"/>
        <end position="514"/>
    </location>
</feature>
<dbReference type="InterPro" id="IPR001054">
    <property type="entry name" value="A/G_cyclase"/>
</dbReference>
<dbReference type="SMART" id="SM00044">
    <property type="entry name" value="CYCc"/>
    <property type="match status" value="1"/>
</dbReference>
<evidence type="ECO:0000256" key="1">
    <source>
        <dbReference type="SAM" id="MobiDB-lite"/>
    </source>
</evidence>
<dbReference type="EMBL" id="CP040820">
    <property type="protein sequence ID" value="QDL94416.1"/>
    <property type="molecule type" value="Genomic_DNA"/>
</dbReference>
<accession>A0A5B8FZS4</accession>
<dbReference type="GO" id="GO:0035556">
    <property type="term" value="P:intracellular signal transduction"/>
    <property type="evidence" value="ECO:0007669"/>
    <property type="project" value="InterPro"/>
</dbReference>
<name>A0A5B8FZS4_9RHOB</name>
<dbReference type="Proteomes" id="UP000305888">
    <property type="component" value="Plasmid pD4M1B"/>
</dbReference>
<dbReference type="InterPro" id="IPR007890">
    <property type="entry name" value="CHASE2"/>
</dbReference>
<dbReference type="SUPFAM" id="SSF55073">
    <property type="entry name" value="Nucleotide cyclase"/>
    <property type="match status" value="1"/>
</dbReference>
<dbReference type="InterPro" id="IPR050697">
    <property type="entry name" value="Adenylyl/Guanylyl_Cyclase_3/4"/>
</dbReference>
<feature type="transmembrane region" description="Helical" evidence="2">
    <location>
        <begin position="138"/>
        <end position="156"/>
    </location>
</feature>
<keyword evidence="2" id="KW-0812">Transmembrane</keyword>
<feature type="transmembrane region" description="Helical" evidence="2">
    <location>
        <begin position="469"/>
        <end position="487"/>
    </location>
</feature>
<dbReference type="PROSITE" id="PS50125">
    <property type="entry name" value="GUANYLATE_CYCLASE_2"/>
    <property type="match status" value="1"/>
</dbReference>
<feature type="compositionally biased region" description="Basic residues" evidence="1">
    <location>
        <begin position="1"/>
        <end position="17"/>
    </location>
</feature>
<dbReference type="SMART" id="SM01080">
    <property type="entry name" value="CHASE2"/>
    <property type="match status" value="1"/>
</dbReference>
<dbReference type="KEGG" id="ppru:FDP22_21325"/>
<dbReference type="GO" id="GO:0004016">
    <property type="term" value="F:adenylate cyclase activity"/>
    <property type="evidence" value="ECO:0007669"/>
    <property type="project" value="UniProtKB-ARBA"/>
</dbReference>
<evidence type="ECO:0000256" key="2">
    <source>
        <dbReference type="SAM" id="Phobius"/>
    </source>
</evidence>
<keyword evidence="2" id="KW-0472">Membrane</keyword>
<dbReference type="PANTHER" id="PTHR43081:SF20">
    <property type="entry name" value="TWO-COMPONENT RESPONSE REGULATOR"/>
    <property type="match status" value="1"/>
</dbReference>